<accession>A0ABW6CSM3</accession>
<evidence type="ECO:0000259" key="2">
    <source>
        <dbReference type="Pfam" id="PF13439"/>
    </source>
</evidence>
<organism evidence="3 4">
    <name type="scientific">Phenylobacterium ferrooxidans</name>
    <dbReference type="NCBI Taxonomy" id="2982689"/>
    <lineage>
        <taxon>Bacteria</taxon>
        <taxon>Pseudomonadati</taxon>
        <taxon>Pseudomonadota</taxon>
        <taxon>Alphaproteobacteria</taxon>
        <taxon>Caulobacterales</taxon>
        <taxon>Caulobacteraceae</taxon>
        <taxon>Phenylobacterium</taxon>
    </lineage>
</organism>
<dbReference type="Pfam" id="PF13439">
    <property type="entry name" value="Glyco_transf_4"/>
    <property type="match status" value="1"/>
</dbReference>
<dbReference type="InterPro" id="IPR001296">
    <property type="entry name" value="Glyco_trans_1"/>
</dbReference>
<evidence type="ECO:0000313" key="3">
    <source>
        <dbReference type="EMBL" id="MFD3264800.1"/>
    </source>
</evidence>
<proteinExistence type="predicted"/>
<protein>
    <submittedName>
        <fullName evidence="3">Glycosyltransferase family 4 protein</fullName>
    </submittedName>
</protein>
<dbReference type="Pfam" id="PF00534">
    <property type="entry name" value="Glycos_transf_1"/>
    <property type="match status" value="1"/>
</dbReference>
<reference evidence="3 4" key="1">
    <citation type="submission" date="2022-09" db="EMBL/GenBank/DDBJ databases">
        <title>New species of Phenylobacterium.</title>
        <authorList>
            <person name="Mieszkin S."/>
        </authorList>
    </citation>
    <scope>NUCLEOTIDE SEQUENCE [LARGE SCALE GENOMIC DNA]</scope>
    <source>
        <strain evidence="3 4">HK31-G</strain>
    </source>
</reference>
<feature type="domain" description="Glycosyl transferase family 1" evidence="1">
    <location>
        <begin position="172"/>
        <end position="306"/>
    </location>
</feature>
<dbReference type="PANTHER" id="PTHR12526:SF595">
    <property type="entry name" value="BLL5217 PROTEIN"/>
    <property type="match status" value="1"/>
</dbReference>
<dbReference type="CDD" id="cd03802">
    <property type="entry name" value="GT4_AviGT4-like"/>
    <property type="match status" value="1"/>
</dbReference>
<dbReference type="Proteomes" id="UP001598130">
    <property type="component" value="Unassembled WGS sequence"/>
</dbReference>
<dbReference type="RefSeq" id="WP_377370367.1">
    <property type="nucleotide sequence ID" value="NZ_JAOTJD010000022.1"/>
</dbReference>
<comment type="caution">
    <text evidence="3">The sequence shown here is derived from an EMBL/GenBank/DDBJ whole genome shotgun (WGS) entry which is preliminary data.</text>
</comment>
<dbReference type="InterPro" id="IPR028098">
    <property type="entry name" value="Glyco_trans_4-like_N"/>
</dbReference>
<dbReference type="Gene3D" id="3.40.50.2000">
    <property type="entry name" value="Glycogen Phosphorylase B"/>
    <property type="match status" value="2"/>
</dbReference>
<evidence type="ECO:0000313" key="4">
    <source>
        <dbReference type="Proteomes" id="UP001598130"/>
    </source>
</evidence>
<gene>
    <name evidence="3" type="ORF">OCL97_12620</name>
</gene>
<dbReference type="EMBL" id="JAOTJD010000022">
    <property type="protein sequence ID" value="MFD3264800.1"/>
    <property type="molecule type" value="Genomic_DNA"/>
</dbReference>
<evidence type="ECO:0000259" key="1">
    <source>
        <dbReference type="Pfam" id="PF00534"/>
    </source>
</evidence>
<dbReference type="PANTHER" id="PTHR12526">
    <property type="entry name" value="GLYCOSYLTRANSFERASE"/>
    <property type="match status" value="1"/>
</dbReference>
<keyword evidence="4" id="KW-1185">Reference proteome</keyword>
<feature type="domain" description="Glycosyltransferase subfamily 4-like N-terminal" evidence="2">
    <location>
        <begin position="18"/>
        <end position="128"/>
    </location>
</feature>
<sequence length="354" mass="39202">MRIAQVPPLYEAVPPRFYGGTERVVSHLTDALVDLGHDVTLFASADARTKAKLVTVRDQAIRLDPAHLKSDLAAHMSMLSEVRRRADDFDVIHFHTDMIHFPFFEAMAGKTVTTLHGRLDLKDLQGVYDRWPQYPLVSISDDQRRPLASANWAGTVHHGMTADIYEFHERSDGYLAFLGRISPEKRPDRAIAIAKRLGKTLKIAAKVDAADLRYFHDKIEPLILGDPLIEFVGEIGDAHKSEFLGGADALLFPIDWPEPFGLVMIEAMACGTPVVAFACGSVPEVIEHGVTGFIVRTDGEAVDAARQAANLDRREVRRQFELKYSATAMARRYLNLYARLGAPLSQAFAVAATA</sequence>
<name>A0ABW6CSM3_9CAUL</name>
<dbReference type="SUPFAM" id="SSF53756">
    <property type="entry name" value="UDP-Glycosyltransferase/glycogen phosphorylase"/>
    <property type="match status" value="1"/>
</dbReference>